<dbReference type="AlphaFoldDB" id="A0A2I0W3N6"/>
<protein>
    <recommendedName>
        <fullName evidence="1">Integrase catalytic domain-containing protein</fullName>
    </recommendedName>
</protein>
<sequence>MGPFPIATGQQKFIILAVDYFTKWVEAEPLEKITELNAKQFLWKNIICHFGIPVRVITDNGTQFTGKIFTSFVNIFIFNSSTQLSPILRLIGKQRLQIKQF</sequence>
<dbReference type="Proteomes" id="UP000233837">
    <property type="component" value="Unassembled WGS sequence"/>
</dbReference>
<name>A0A2I0W3N6_9ASPA</name>
<accession>A0A2I0W3N6</accession>
<dbReference type="Gene3D" id="3.30.420.10">
    <property type="entry name" value="Ribonuclease H-like superfamily/Ribonuclease H"/>
    <property type="match status" value="1"/>
</dbReference>
<dbReference type="InterPro" id="IPR036397">
    <property type="entry name" value="RNaseH_sf"/>
</dbReference>
<organism evidence="2 3">
    <name type="scientific">Dendrobium catenatum</name>
    <dbReference type="NCBI Taxonomy" id="906689"/>
    <lineage>
        <taxon>Eukaryota</taxon>
        <taxon>Viridiplantae</taxon>
        <taxon>Streptophyta</taxon>
        <taxon>Embryophyta</taxon>
        <taxon>Tracheophyta</taxon>
        <taxon>Spermatophyta</taxon>
        <taxon>Magnoliopsida</taxon>
        <taxon>Liliopsida</taxon>
        <taxon>Asparagales</taxon>
        <taxon>Orchidaceae</taxon>
        <taxon>Epidendroideae</taxon>
        <taxon>Malaxideae</taxon>
        <taxon>Dendrobiinae</taxon>
        <taxon>Dendrobium</taxon>
    </lineage>
</organism>
<reference evidence="2 3" key="1">
    <citation type="journal article" date="2016" name="Sci. Rep.">
        <title>The Dendrobium catenatum Lindl. genome sequence provides insights into polysaccharide synthase, floral development and adaptive evolution.</title>
        <authorList>
            <person name="Zhang G.Q."/>
            <person name="Xu Q."/>
            <person name="Bian C."/>
            <person name="Tsai W.C."/>
            <person name="Yeh C.M."/>
            <person name="Liu K.W."/>
            <person name="Yoshida K."/>
            <person name="Zhang L.S."/>
            <person name="Chang S.B."/>
            <person name="Chen F."/>
            <person name="Shi Y."/>
            <person name="Su Y.Y."/>
            <person name="Zhang Y.Q."/>
            <person name="Chen L.J."/>
            <person name="Yin Y."/>
            <person name="Lin M."/>
            <person name="Huang H."/>
            <person name="Deng H."/>
            <person name="Wang Z.W."/>
            <person name="Zhu S.L."/>
            <person name="Zhao X."/>
            <person name="Deng C."/>
            <person name="Niu S.C."/>
            <person name="Huang J."/>
            <person name="Wang M."/>
            <person name="Liu G.H."/>
            <person name="Yang H.J."/>
            <person name="Xiao X.J."/>
            <person name="Hsiao Y.Y."/>
            <person name="Wu W.L."/>
            <person name="Chen Y.Y."/>
            <person name="Mitsuda N."/>
            <person name="Ohme-Takagi M."/>
            <person name="Luo Y.B."/>
            <person name="Van de Peer Y."/>
            <person name="Liu Z.J."/>
        </authorList>
    </citation>
    <scope>NUCLEOTIDE SEQUENCE [LARGE SCALE GENOMIC DNA]</scope>
    <source>
        <tissue evidence="2">The whole plant</tissue>
    </source>
</reference>
<evidence type="ECO:0000313" key="3">
    <source>
        <dbReference type="Proteomes" id="UP000233837"/>
    </source>
</evidence>
<keyword evidence="3" id="KW-1185">Reference proteome</keyword>
<dbReference type="InterPro" id="IPR001584">
    <property type="entry name" value="Integrase_cat-core"/>
</dbReference>
<evidence type="ECO:0000313" key="2">
    <source>
        <dbReference type="EMBL" id="PKU70276.1"/>
    </source>
</evidence>
<reference evidence="2 3" key="2">
    <citation type="journal article" date="2017" name="Nature">
        <title>The Apostasia genome and the evolution of orchids.</title>
        <authorList>
            <person name="Zhang G.Q."/>
            <person name="Liu K.W."/>
            <person name="Li Z."/>
            <person name="Lohaus R."/>
            <person name="Hsiao Y.Y."/>
            <person name="Niu S.C."/>
            <person name="Wang J.Y."/>
            <person name="Lin Y.C."/>
            <person name="Xu Q."/>
            <person name="Chen L.J."/>
            <person name="Yoshida K."/>
            <person name="Fujiwara S."/>
            <person name="Wang Z.W."/>
            <person name="Zhang Y.Q."/>
            <person name="Mitsuda N."/>
            <person name="Wang M."/>
            <person name="Liu G.H."/>
            <person name="Pecoraro L."/>
            <person name="Huang H.X."/>
            <person name="Xiao X.J."/>
            <person name="Lin M."/>
            <person name="Wu X.Y."/>
            <person name="Wu W.L."/>
            <person name="Chen Y.Y."/>
            <person name="Chang S.B."/>
            <person name="Sakamoto S."/>
            <person name="Ohme-Takagi M."/>
            <person name="Yagi M."/>
            <person name="Zeng S.J."/>
            <person name="Shen C.Y."/>
            <person name="Yeh C.M."/>
            <person name="Luo Y.B."/>
            <person name="Tsai W.C."/>
            <person name="Van de Peer Y."/>
            <person name="Liu Z.J."/>
        </authorList>
    </citation>
    <scope>NUCLEOTIDE SEQUENCE [LARGE SCALE GENOMIC DNA]</scope>
    <source>
        <tissue evidence="2">The whole plant</tissue>
    </source>
</reference>
<dbReference type="Pfam" id="PF00665">
    <property type="entry name" value="rve"/>
    <property type="match status" value="1"/>
</dbReference>
<dbReference type="InterPro" id="IPR050951">
    <property type="entry name" value="Retrovirus_Pol_polyprotein"/>
</dbReference>
<dbReference type="SUPFAM" id="SSF53098">
    <property type="entry name" value="Ribonuclease H-like"/>
    <property type="match status" value="1"/>
</dbReference>
<feature type="domain" description="Integrase catalytic" evidence="1">
    <location>
        <begin position="1"/>
        <end position="101"/>
    </location>
</feature>
<evidence type="ECO:0000259" key="1">
    <source>
        <dbReference type="PROSITE" id="PS50994"/>
    </source>
</evidence>
<dbReference type="GO" id="GO:0015074">
    <property type="term" value="P:DNA integration"/>
    <property type="evidence" value="ECO:0007669"/>
    <property type="project" value="InterPro"/>
</dbReference>
<proteinExistence type="predicted"/>
<dbReference type="InterPro" id="IPR012337">
    <property type="entry name" value="RNaseH-like_sf"/>
</dbReference>
<dbReference type="PANTHER" id="PTHR37984">
    <property type="entry name" value="PROTEIN CBG26694"/>
    <property type="match status" value="1"/>
</dbReference>
<dbReference type="EMBL" id="KZ502939">
    <property type="protein sequence ID" value="PKU70276.1"/>
    <property type="molecule type" value="Genomic_DNA"/>
</dbReference>
<gene>
    <name evidence="2" type="ORF">MA16_Dca021612</name>
</gene>
<dbReference type="PROSITE" id="PS50994">
    <property type="entry name" value="INTEGRASE"/>
    <property type="match status" value="1"/>
</dbReference>
<dbReference type="PANTHER" id="PTHR37984:SF5">
    <property type="entry name" value="PROTEIN NYNRIN-LIKE"/>
    <property type="match status" value="1"/>
</dbReference>
<dbReference type="GO" id="GO:0003676">
    <property type="term" value="F:nucleic acid binding"/>
    <property type="evidence" value="ECO:0007669"/>
    <property type="project" value="InterPro"/>
</dbReference>